<dbReference type="Gene3D" id="3.60.21.10">
    <property type="match status" value="1"/>
</dbReference>
<name>A0A2H4STB5_CORMI</name>
<dbReference type="Pfam" id="PF00149">
    <property type="entry name" value="Metallophos"/>
    <property type="match status" value="1"/>
</dbReference>
<gene>
    <name evidence="2" type="ORF">A9K55_001556</name>
</gene>
<reference evidence="2 3" key="1">
    <citation type="journal article" date="2017" name="BMC Genomics">
        <title>Chromosome level assembly and secondary metabolite potential of the parasitic fungus Cordyceps militaris.</title>
        <authorList>
            <person name="Kramer G.J."/>
            <person name="Nodwell J.R."/>
        </authorList>
    </citation>
    <scope>NUCLEOTIDE SEQUENCE [LARGE SCALE GENOMIC DNA]</scope>
    <source>
        <strain evidence="2 3">ATCC 34164</strain>
    </source>
</reference>
<dbReference type="PANTHER" id="PTHR37844">
    <property type="entry name" value="SER/THR PROTEIN PHOSPHATASE SUPERFAMILY (AFU_ORTHOLOGUE AFUA_1G14840)"/>
    <property type="match status" value="1"/>
</dbReference>
<feature type="domain" description="Calcineurin-like phosphoesterase" evidence="1">
    <location>
        <begin position="81"/>
        <end position="284"/>
    </location>
</feature>
<dbReference type="Proteomes" id="UP000323067">
    <property type="component" value="Chromosome iii"/>
</dbReference>
<evidence type="ECO:0000259" key="1">
    <source>
        <dbReference type="Pfam" id="PF00149"/>
    </source>
</evidence>
<dbReference type="GO" id="GO:0016787">
    <property type="term" value="F:hydrolase activity"/>
    <property type="evidence" value="ECO:0007669"/>
    <property type="project" value="InterPro"/>
</dbReference>
<dbReference type="VEuPathDB" id="FungiDB:CCM_00576"/>
<dbReference type="VEuPathDB" id="FungiDB:A9K55_001556"/>
<evidence type="ECO:0000313" key="3">
    <source>
        <dbReference type="Proteomes" id="UP000323067"/>
    </source>
</evidence>
<proteinExistence type="predicted"/>
<dbReference type="AlphaFoldDB" id="A0A2H4STB5"/>
<sequence length="332" mass="36294">MGRKTEHAEQLVMSRPAGVSPHCCSPSVYTIPSRPPSPITLVPKMRFPLKRLLHRSWYNRVQVLSDLHLEIGSQYGSFTFPATAPYLLLAGDVGRLVDYDGYLGFLAAQTARYDAVLLVLGNHEFYQLSYAAGLAAAQRLAAEPCLRRRLVLLHRARWDSPPPARLTVLGCTLWSAIAAGDQARLVQARVADFRRIEGWTPAAHSEAHAREAAWLREQVARLAGQQACDDGRRVLVATHHAPCVRGTSSPQHADSPWSSAFATEMLAGADWAPVRTWVFGHTHYSTDMVRGGVRVVANQRGYVFPPKPGAVGSTMQESAVSGGFDPGKVVIV</sequence>
<dbReference type="InterPro" id="IPR004843">
    <property type="entry name" value="Calcineurin-like_PHP"/>
</dbReference>
<dbReference type="PANTHER" id="PTHR37844:SF2">
    <property type="entry name" value="SER_THR PROTEIN PHOSPHATASE SUPERFAMILY (AFU_ORTHOLOGUE AFUA_1G14840)"/>
    <property type="match status" value="1"/>
</dbReference>
<dbReference type="OrthoDB" id="550558at2759"/>
<evidence type="ECO:0000313" key="2">
    <source>
        <dbReference type="EMBL" id="ATY66345.1"/>
    </source>
</evidence>
<dbReference type="InterPro" id="IPR029052">
    <property type="entry name" value="Metallo-depent_PP-like"/>
</dbReference>
<dbReference type="SUPFAM" id="SSF56300">
    <property type="entry name" value="Metallo-dependent phosphatases"/>
    <property type="match status" value="1"/>
</dbReference>
<accession>A0A2H4STB5</accession>
<dbReference type="EMBL" id="CP023326">
    <property type="protein sequence ID" value="ATY66345.1"/>
    <property type="molecule type" value="Genomic_DNA"/>
</dbReference>
<protein>
    <submittedName>
        <fullName evidence="2">Ser Thr phosphatase superfamily</fullName>
    </submittedName>
</protein>
<organism evidence="2 3">
    <name type="scientific">Cordyceps militaris</name>
    <name type="common">Caterpillar fungus</name>
    <name type="synonym">Clavaria militaris</name>
    <dbReference type="NCBI Taxonomy" id="73501"/>
    <lineage>
        <taxon>Eukaryota</taxon>
        <taxon>Fungi</taxon>
        <taxon>Dikarya</taxon>
        <taxon>Ascomycota</taxon>
        <taxon>Pezizomycotina</taxon>
        <taxon>Sordariomycetes</taxon>
        <taxon>Hypocreomycetidae</taxon>
        <taxon>Hypocreales</taxon>
        <taxon>Cordycipitaceae</taxon>
        <taxon>Cordyceps</taxon>
    </lineage>
</organism>